<evidence type="ECO:0000313" key="5">
    <source>
        <dbReference type="EMBL" id="CAB0043665.1"/>
    </source>
</evidence>
<dbReference type="PANTHER" id="PTHR24173:SF74">
    <property type="entry name" value="ANKYRIN REPEAT DOMAIN-CONTAINING PROTEIN 16"/>
    <property type="match status" value="1"/>
</dbReference>
<evidence type="ECO:0000256" key="3">
    <source>
        <dbReference type="PROSITE-ProRule" id="PRU00023"/>
    </source>
</evidence>
<feature type="repeat" description="ANK" evidence="3">
    <location>
        <begin position="54"/>
        <end position="90"/>
    </location>
</feature>
<keyword evidence="2 3" id="KW-0040">ANK repeat</keyword>
<proteinExistence type="predicted"/>
<dbReference type="Pfam" id="PF12796">
    <property type="entry name" value="Ank_2"/>
    <property type="match status" value="3"/>
</dbReference>
<keyword evidence="6" id="KW-1185">Reference proteome</keyword>
<keyword evidence="1" id="KW-0677">Repeat</keyword>
<feature type="repeat" description="ANK" evidence="3">
    <location>
        <begin position="228"/>
        <end position="260"/>
    </location>
</feature>
<gene>
    <name evidence="5" type="ORF">TBRA_LOCUS15253</name>
</gene>
<dbReference type="PROSITE" id="PS50297">
    <property type="entry name" value="ANK_REP_REGION"/>
    <property type="match status" value="4"/>
</dbReference>
<dbReference type="InterPro" id="IPR036770">
    <property type="entry name" value="Ankyrin_rpt-contain_sf"/>
</dbReference>
<feature type="repeat" description="ANK" evidence="3">
    <location>
        <begin position="194"/>
        <end position="218"/>
    </location>
</feature>
<dbReference type="EMBL" id="CADCXV010001338">
    <property type="protein sequence ID" value="CAB0043665.1"/>
    <property type="molecule type" value="Genomic_DNA"/>
</dbReference>
<name>A0A6H5J251_9HYME</name>
<feature type="compositionally biased region" description="Basic and acidic residues" evidence="4">
    <location>
        <begin position="608"/>
        <end position="641"/>
    </location>
</feature>
<dbReference type="Proteomes" id="UP000479190">
    <property type="component" value="Unassembled WGS sequence"/>
</dbReference>
<dbReference type="PROSITE" id="PS50088">
    <property type="entry name" value="ANK_REPEAT"/>
    <property type="match status" value="5"/>
</dbReference>
<feature type="region of interest" description="Disordered" evidence="4">
    <location>
        <begin position="465"/>
        <end position="649"/>
    </location>
</feature>
<feature type="compositionally biased region" description="Basic residues" evidence="4">
    <location>
        <begin position="502"/>
        <end position="518"/>
    </location>
</feature>
<sequence>MVLMTLTFMNLEADVHERDSEGRTTLIYAAQIGDLSLVHSCYLKGADINATDCTGRTALAIAANRWKDPEYEKVVKYLLLREADVNREDHDGMTPLLNAAYANYNDLCLLLIGCRADLQHKDRQGRNALVLATIRGRCECAATLLRHGCKHDYLDETGGSLLSIAARTGSLGLVRLFLDRCAATGLDPEHQDRDGRTPLHHAALKGYAAICETLLARGKADVDRCDKEGKSALILAAQAGHASVVKALLKRNACINYEPFGGFNAFSCSFDFREASCLRDFSLSSKFLPILSRTSCNYIGVSDMRTLCPIAGATRRQRMVAFEHEQPNRHLGMACLSRACRLGQTEVAKFVLRESGLFDLNLYTREDGSRLVRLAASAGNLEIVRSLVARWHGVDVINGRDEDEGRTALVYVAENGDRTMLDYFLGRGAMIDAVDKAGRTALAIAARHWKNKKCAKVTRLYCQTSAGARSPGRPARPQRHDSAAERGACRPAGPVRAAAELRRRRQSPRRRGPRRALVRHGAGPRGERRPAPAPRRPSGRLSRRPRRQSAEHRRETRRHRSDPALPDLGPRLGAARSRGNDAAASRRARRLPRDMRDTAGLGRGNRGGRREGQDGADIRRRRGSQEHRQGADKARSRDRGQAGRRLRRH</sequence>
<dbReference type="SMART" id="SM00248">
    <property type="entry name" value="ANK"/>
    <property type="match status" value="9"/>
</dbReference>
<feature type="compositionally biased region" description="Basic residues" evidence="4">
    <location>
        <begin position="537"/>
        <end position="547"/>
    </location>
</feature>
<dbReference type="PANTHER" id="PTHR24173">
    <property type="entry name" value="ANKYRIN REPEAT CONTAINING"/>
    <property type="match status" value="1"/>
</dbReference>
<evidence type="ECO:0000256" key="4">
    <source>
        <dbReference type="SAM" id="MobiDB-lite"/>
    </source>
</evidence>
<feature type="repeat" description="ANK" evidence="3">
    <location>
        <begin position="404"/>
        <end position="436"/>
    </location>
</feature>
<dbReference type="InterPro" id="IPR002110">
    <property type="entry name" value="Ankyrin_rpt"/>
</dbReference>
<accession>A0A6H5J251</accession>
<reference evidence="5 6" key="1">
    <citation type="submission" date="2020-02" db="EMBL/GenBank/DDBJ databases">
        <authorList>
            <person name="Ferguson B K."/>
        </authorList>
    </citation>
    <scope>NUCLEOTIDE SEQUENCE [LARGE SCALE GENOMIC DNA]</scope>
</reference>
<organism evidence="5 6">
    <name type="scientific">Trichogramma brassicae</name>
    <dbReference type="NCBI Taxonomy" id="86971"/>
    <lineage>
        <taxon>Eukaryota</taxon>
        <taxon>Metazoa</taxon>
        <taxon>Ecdysozoa</taxon>
        <taxon>Arthropoda</taxon>
        <taxon>Hexapoda</taxon>
        <taxon>Insecta</taxon>
        <taxon>Pterygota</taxon>
        <taxon>Neoptera</taxon>
        <taxon>Endopterygota</taxon>
        <taxon>Hymenoptera</taxon>
        <taxon>Apocrita</taxon>
        <taxon>Proctotrupomorpha</taxon>
        <taxon>Chalcidoidea</taxon>
        <taxon>Trichogrammatidae</taxon>
        <taxon>Trichogramma</taxon>
    </lineage>
</organism>
<feature type="compositionally biased region" description="Low complexity" evidence="4">
    <location>
        <begin position="573"/>
        <end position="585"/>
    </location>
</feature>
<protein>
    <submittedName>
        <fullName evidence="5">Uncharacterized protein</fullName>
    </submittedName>
</protein>
<dbReference type="Pfam" id="PF00023">
    <property type="entry name" value="Ank"/>
    <property type="match status" value="1"/>
</dbReference>
<feature type="repeat" description="ANK" evidence="3">
    <location>
        <begin position="21"/>
        <end position="53"/>
    </location>
</feature>
<dbReference type="OrthoDB" id="7616300at2759"/>
<evidence type="ECO:0000256" key="2">
    <source>
        <dbReference type="ARBA" id="ARBA00023043"/>
    </source>
</evidence>
<dbReference type="AlphaFoldDB" id="A0A6H5J251"/>
<dbReference type="SUPFAM" id="SSF48403">
    <property type="entry name" value="Ankyrin repeat"/>
    <property type="match status" value="2"/>
</dbReference>
<feature type="compositionally biased region" description="Basic and acidic residues" evidence="4">
    <location>
        <begin position="478"/>
        <end position="488"/>
    </location>
</feature>
<dbReference type="Gene3D" id="1.25.40.20">
    <property type="entry name" value="Ankyrin repeat-containing domain"/>
    <property type="match status" value="3"/>
</dbReference>
<evidence type="ECO:0000313" key="6">
    <source>
        <dbReference type="Proteomes" id="UP000479190"/>
    </source>
</evidence>
<evidence type="ECO:0000256" key="1">
    <source>
        <dbReference type="ARBA" id="ARBA00022737"/>
    </source>
</evidence>